<evidence type="ECO:0000256" key="3">
    <source>
        <dbReference type="ARBA" id="ARBA00023315"/>
    </source>
</evidence>
<proteinExistence type="inferred from homology"/>
<keyword evidence="2 5" id="KW-0808">Transferase</keyword>
<gene>
    <name evidence="5" type="ORF">AQPW35_15610</name>
</gene>
<name>A0A480AP13_9BURK</name>
<dbReference type="PROSITE" id="PS51186">
    <property type="entry name" value="GNAT"/>
    <property type="match status" value="1"/>
</dbReference>
<dbReference type="Proteomes" id="UP000301751">
    <property type="component" value="Unassembled WGS sequence"/>
</dbReference>
<dbReference type="OrthoDB" id="5295305at2"/>
<accession>A0A480AP13</accession>
<dbReference type="GO" id="GO:0008080">
    <property type="term" value="F:N-acetyltransferase activity"/>
    <property type="evidence" value="ECO:0007669"/>
    <property type="project" value="UniProtKB-ARBA"/>
</dbReference>
<organism evidence="5 6">
    <name type="scientific">Pseudaquabacterium pictum</name>
    <dbReference type="NCBI Taxonomy" id="2315236"/>
    <lineage>
        <taxon>Bacteria</taxon>
        <taxon>Pseudomonadati</taxon>
        <taxon>Pseudomonadota</taxon>
        <taxon>Betaproteobacteria</taxon>
        <taxon>Burkholderiales</taxon>
        <taxon>Sphaerotilaceae</taxon>
        <taxon>Pseudaquabacterium</taxon>
    </lineage>
</organism>
<dbReference type="CDD" id="cd04301">
    <property type="entry name" value="NAT_SF"/>
    <property type="match status" value="1"/>
</dbReference>
<dbReference type="EMBL" id="BJCL01000003">
    <property type="protein sequence ID" value="GCL62480.1"/>
    <property type="molecule type" value="Genomic_DNA"/>
</dbReference>
<dbReference type="SUPFAM" id="SSF55729">
    <property type="entry name" value="Acyl-CoA N-acyltransferases (Nat)"/>
    <property type="match status" value="1"/>
</dbReference>
<protein>
    <submittedName>
        <fullName evidence="5">N-acetyltransferase</fullName>
    </submittedName>
</protein>
<dbReference type="PANTHER" id="PTHR10545:SF29">
    <property type="entry name" value="GH14572P-RELATED"/>
    <property type="match status" value="1"/>
</dbReference>
<keyword evidence="3" id="KW-0012">Acyltransferase</keyword>
<dbReference type="AlphaFoldDB" id="A0A480AP13"/>
<evidence type="ECO:0000313" key="5">
    <source>
        <dbReference type="EMBL" id="GCL62480.1"/>
    </source>
</evidence>
<dbReference type="RefSeq" id="WP_137732233.1">
    <property type="nucleotide sequence ID" value="NZ_BJCL01000003.1"/>
</dbReference>
<dbReference type="Gene3D" id="3.40.630.30">
    <property type="match status" value="1"/>
</dbReference>
<comment type="similarity">
    <text evidence="1">Belongs to the acetyltransferase family.</text>
</comment>
<sequence length="167" mass="18342">MTPFTLRAAEPRDLTAITGLIAELADFEHLTHLVRCTPERLAPHLFGERPVAEAVVAELDDAPGRPVVAFALFFTNFSTFLAQPGLYLEDLYVQPAHRGAGIGKALLQHLGALALARGHGRFEWSVLDWNANAIRFYEKMGATVMKEWQICRVTGDRLQSFAAPAAG</sequence>
<comment type="caution">
    <text evidence="5">The sequence shown here is derived from an EMBL/GenBank/DDBJ whole genome shotgun (WGS) entry which is preliminary data.</text>
</comment>
<feature type="domain" description="N-acetyltransferase" evidence="4">
    <location>
        <begin position="4"/>
        <end position="163"/>
    </location>
</feature>
<keyword evidence="6" id="KW-1185">Reference proteome</keyword>
<evidence type="ECO:0000313" key="6">
    <source>
        <dbReference type="Proteomes" id="UP000301751"/>
    </source>
</evidence>
<reference evidence="6" key="1">
    <citation type="submission" date="2019-03" db="EMBL/GenBank/DDBJ databases">
        <title>Aquabacterium pictum sp.nov., the first bacteriochlorophyll a-containing freshwater bacterium in the genus Aquabacterium of the class Betaproteobacteria.</title>
        <authorList>
            <person name="Hirose S."/>
            <person name="Tank M."/>
            <person name="Hara E."/>
            <person name="Tamaki H."/>
            <person name="Takaichi S."/>
            <person name="Haruta S."/>
            <person name="Hanada S."/>
        </authorList>
    </citation>
    <scope>NUCLEOTIDE SEQUENCE [LARGE SCALE GENOMIC DNA]</scope>
    <source>
        <strain evidence="6">W35</strain>
    </source>
</reference>
<dbReference type="InterPro" id="IPR051016">
    <property type="entry name" value="Diverse_Substrate_AcTransf"/>
</dbReference>
<evidence type="ECO:0000256" key="2">
    <source>
        <dbReference type="ARBA" id="ARBA00022679"/>
    </source>
</evidence>
<dbReference type="PANTHER" id="PTHR10545">
    <property type="entry name" value="DIAMINE N-ACETYLTRANSFERASE"/>
    <property type="match status" value="1"/>
</dbReference>
<dbReference type="InterPro" id="IPR000182">
    <property type="entry name" value="GNAT_dom"/>
</dbReference>
<dbReference type="Pfam" id="PF00583">
    <property type="entry name" value="Acetyltransf_1"/>
    <property type="match status" value="1"/>
</dbReference>
<dbReference type="FunFam" id="3.40.630.30:FF:000064">
    <property type="entry name" value="GNAT family acetyltransferase"/>
    <property type="match status" value="1"/>
</dbReference>
<evidence type="ECO:0000259" key="4">
    <source>
        <dbReference type="PROSITE" id="PS51186"/>
    </source>
</evidence>
<evidence type="ECO:0000256" key="1">
    <source>
        <dbReference type="ARBA" id="ARBA00008694"/>
    </source>
</evidence>
<dbReference type="InterPro" id="IPR016181">
    <property type="entry name" value="Acyl_CoA_acyltransferase"/>
</dbReference>